<comment type="cofactor">
    <cofactor evidence="1">
        <name>Fe(2+)</name>
        <dbReference type="ChEBI" id="CHEBI:29033"/>
    </cofactor>
</comment>
<sequence length="354" mass="39853">MILAKPPLKRASRRRLGAVFGPAINQPRIERRPLFTERHLPLLIETSAEIEPRGWADAHHDELKAHLRERGAVLLRGFAAADPESFAGLIRDLADGAEFRPLENRSALCTAVSEKIGTSTEYPPQHEVHLHQEFSYGASCPSILAFRCEIAAEERVDMPIADCAALYRRMPETVRTAFETRGVMYVRNYGHHLGLSWQEAFQTETRAEVEAICQADGIEFEWLAHDCLRTRKRCAAVRRHPESGDLLWFNQAHLFHVDNLPKEIGAYRRSHFARQVLPRNAYFGDGSPIDGDTLQALNRAWAAETVAFPWQVNDLLLLDNVRVAHGRQSYHGDRRIQAGMAGVVPAPPTPELPA</sequence>
<dbReference type="GO" id="GO:0016706">
    <property type="term" value="F:2-oxoglutarate-dependent dioxygenase activity"/>
    <property type="evidence" value="ECO:0007669"/>
    <property type="project" value="UniProtKB-ARBA"/>
</dbReference>
<dbReference type="Gene3D" id="3.60.130.10">
    <property type="entry name" value="Clavaminate synthase-like"/>
    <property type="match status" value="1"/>
</dbReference>
<keyword evidence="6" id="KW-1185">Reference proteome</keyword>
<dbReference type="InterPro" id="IPR050411">
    <property type="entry name" value="AlphaKG_dependent_hydroxylases"/>
</dbReference>
<dbReference type="PANTHER" id="PTHR10696">
    <property type="entry name" value="GAMMA-BUTYROBETAINE HYDROXYLASE-RELATED"/>
    <property type="match status" value="1"/>
</dbReference>
<dbReference type="Pfam" id="PF02668">
    <property type="entry name" value="TauD"/>
    <property type="match status" value="1"/>
</dbReference>
<feature type="domain" description="TauD/TfdA-like" evidence="4">
    <location>
        <begin position="47"/>
        <end position="335"/>
    </location>
</feature>
<dbReference type="SUPFAM" id="SSF51197">
    <property type="entry name" value="Clavaminate synthase-like"/>
    <property type="match status" value="1"/>
</dbReference>
<gene>
    <name evidence="5" type="ORF">J3U87_25710</name>
</gene>
<dbReference type="EMBL" id="CP071793">
    <property type="protein sequence ID" value="QTD48996.1"/>
    <property type="molecule type" value="Genomic_DNA"/>
</dbReference>
<dbReference type="KEGG" id="scor:J3U87_25710"/>
<dbReference type="InterPro" id="IPR042098">
    <property type="entry name" value="TauD-like_sf"/>
</dbReference>
<dbReference type="PANTHER" id="PTHR10696:SF56">
    <property type="entry name" value="TAUD_TFDA-LIKE DOMAIN-CONTAINING PROTEIN"/>
    <property type="match status" value="1"/>
</dbReference>
<protein>
    <submittedName>
        <fullName evidence="5">TauD/TfdA family dioxygenase</fullName>
    </submittedName>
</protein>
<evidence type="ECO:0000259" key="4">
    <source>
        <dbReference type="Pfam" id="PF02668"/>
    </source>
</evidence>
<evidence type="ECO:0000313" key="6">
    <source>
        <dbReference type="Proteomes" id="UP000663929"/>
    </source>
</evidence>
<accession>A0A8A4TGE9</accession>
<evidence type="ECO:0000313" key="5">
    <source>
        <dbReference type="EMBL" id="QTD48996.1"/>
    </source>
</evidence>
<dbReference type="AlphaFoldDB" id="A0A8A4TGE9"/>
<evidence type="ECO:0000256" key="1">
    <source>
        <dbReference type="ARBA" id="ARBA00001954"/>
    </source>
</evidence>
<dbReference type="InterPro" id="IPR003819">
    <property type="entry name" value="TauD/TfdA-like"/>
</dbReference>
<evidence type="ECO:0000256" key="3">
    <source>
        <dbReference type="ARBA" id="ARBA00023194"/>
    </source>
</evidence>
<keyword evidence="5" id="KW-0223">Dioxygenase</keyword>
<reference evidence="5" key="1">
    <citation type="submission" date="2021-03" db="EMBL/GenBank/DDBJ databases">
        <title>Acanthopleuribacteraceae sp. M133.</title>
        <authorList>
            <person name="Wang G."/>
        </authorList>
    </citation>
    <scope>NUCLEOTIDE SEQUENCE</scope>
    <source>
        <strain evidence="5">M133</strain>
    </source>
</reference>
<keyword evidence="3" id="KW-0045">Antibiotic biosynthesis</keyword>
<evidence type="ECO:0000256" key="2">
    <source>
        <dbReference type="ARBA" id="ARBA00023002"/>
    </source>
</evidence>
<name>A0A8A4TGE9_SULCO</name>
<proteinExistence type="predicted"/>
<dbReference type="Proteomes" id="UP000663929">
    <property type="component" value="Chromosome"/>
</dbReference>
<dbReference type="RefSeq" id="WP_237378645.1">
    <property type="nucleotide sequence ID" value="NZ_CP071793.1"/>
</dbReference>
<organism evidence="5 6">
    <name type="scientific">Sulfidibacter corallicola</name>
    <dbReference type="NCBI Taxonomy" id="2818388"/>
    <lineage>
        <taxon>Bacteria</taxon>
        <taxon>Pseudomonadati</taxon>
        <taxon>Acidobacteriota</taxon>
        <taxon>Holophagae</taxon>
        <taxon>Acanthopleuribacterales</taxon>
        <taxon>Acanthopleuribacteraceae</taxon>
        <taxon>Sulfidibacter</taxon>
    </lineage>
</organism>
<keyword evidence="2" id="KW-0560">Oxidoreductase</keyword>
<dbReference type="GO" id="GO:0017000">
    <property type="term" value="P:antibiotic biosynthetic process"/>
    <property type="evidence" value="ECO:0007669"/>
    <property type="project" value="UniProtKB-KW"/>
</dbReference>